<proteinExistence type="predicted"/>
<dbReference type="AlphaFoldDB" id="A0AAW7HYT4"/>
<sequence length="404" mass="46366">MTREDKRILLLEFFREKEESNECFSVVQAATATGYNTKSIIKYINEKLKGEFIFKSGNNSFTSKGLTKISNDEFIRLMSQSTSSKEITPQERMYQQLIKRSLDAFTLALEVYNRPSLCNRVEAFTILMVNSWELFLKAEILDALGEEKVFYKNGKSISISDALSLRIQNSDPVKRNIDTLISLRDQATHLLIPELQPQLSRLFQANVFNYQERYKNQMGNSPLAGQSVGMLSLVIDGPTPEIGVIQKNYGVLAATEVAKFIQSFEHTNRELNSDKFSINIEYKLALVRNPNKSDLTLSTGEQGQKAIIITQAKDLNDTHPYFTDDAILAINTKQKTHKINRHSFQSIVFKHKIKKNPNSDMYNFTDRARYSEKFIAWVVTNIQEHKSWLQAALDDYNENKKTKK</sequence>
<accession>A0AAW7HYT4</accession>
<dbReference type="RefSeq" id="WP_290021896.1">
    <property type="nucleotide sequence ID" value="NZ_JAOPLV010000004.1"/>
</dbReference>
<gene>
    <name evidence="2" type="ORF">OB959_10430</name>
</gene>
<protein>
    <submittedName>
        <fullName evidence="2">DUF3644 domain-containing protein</fullName>
    </submittedName>
</protein>
<dbReference type="EMBL" id="JAOPLV010000004">
    <property type="protein sequence ID" value="MDM5140219.1"/>
    <property type="molecule type" value="Genomic_DNA"/>
</dbReference>
<reference evidence="2" key="1">
    <citation type="submission" date="2023-08" db="EMBL/GenBank/DDBJ databases">
        <title>WGS of Aeromonas isolates.</title>
        <authorList>
            <person name="Lee H."/>
        </authorList>
    </citation>
    <scope>NUCLEOTIDE SEQUENCE</scope>
    <source>
        <strain evidence="2">SL22</strain>
    </source>
</reference>
<evidence type="ECO:0000313" key="3">
    <source>
        <dbReference type="Proteomes" id="UP001168216"/>
    </source>
</evidence>
<evidence type="ECO:0000259" key="1">
    <source>
        <dbReference type="Pfam" id="PF12358"/>
    </source>
</evidence>
<name>A0AAW7HYT4_9GAMM</name>
<evidence type="ECO:0000313" key="2">
    <source>
        <dbReference type="EMBL" id="MDM5140219.1"/>
    </source>
</evidence>
<dbReference type="InterPro" id="IPR022104">
    <property type="entry name" value="DUF3644"/>
</dbReference>
<comment type="caution">
    <text evidence="2">The sequence shown here is derived from an EMBL/GenBank/DDBJ whole genome shotgun (WGS) entry which is preliminary data.</text>
</comment>
<dbReference type="Pfam" id="PF12358">
    <property type="entry name" value="DUF3644"/>
    <property type="match status" value="1"/>
</dbReference>
<dbReference type="Proteomes" id="UP001168216">
    <property type="component" value="Unassembled WGS sequence"/>
</dbReference>
<feature type="domain" description="DUF3644" evidence="1">
    <location>
        <begin position="96"/>
        <end position="266"/>
    </location>
</feature>
<organism evidence="2 3">
    <name type="scientific">Aeromonas bestiarum</name>
    <dbReference type="NCBI Taxonomy" id="105751"/>
    <lineage>
        <taxon>Bacteria</taxon>
        <taxon>Pseudomonadati</taxon>
        <taxon>Pseudomonadota</taxon>
        <taxon>Gammaproteobacteria</taxon>
        <taxon>Aeromonadales</taxon>
        <taxon>Aeromonadaceae</taxon>
        <taxon>Aeromonas</taxon>
    </lineage>
</organism>